<dbReference type="AlphaFoldDB" id="A0A0G1RV11"/>
<reference evidence="2 3" key="1">
    <citation type="journal article" date="2015" name="Nature">
        <title>rRNA introns, odd ribosomes, and small enigmatic genomes across a large radiation of phyla.</title>
        <authorList>
            <person name="Brown C.T."/>
            <person name="Hug L.A."/>
            <person name="Thomas B.C."/>
            <person name="Sharon I."/>
            <person name="Castelle C.J."/>
            <person name="Singh A."/>
            <person name="Wilkins M.J."/>
            <person name="Williams K.H."/>
            <person name="Banfield J.F."/>
        </authorList>
    </citation>
    <scope>NUCLEOTIDE SEQUENCE [LARGE SCALE GENOMIC DNA]</scope>
</reference>
<dbReference type="PANTHER" id="PTHR22572">
    <property type="entry name" value="SUGAR-1-PHOSPHATE GUANYL TRANSFERASE"/>
    <property type="match status" value="1"/>
</dbReference>
<dbReference type="GO" id="GO:0016740">
    <property type="term" value="F:transferase activity"/>
    <property type="evidence" value="ECO:0007669"/>
    <property type="project" value="UniProtKB-KW"/>
</dbReference>
<comment type="caution">
    <text evidence="2">The sequence shown here is derived from an EMBL/GenBank/DDBJ whole genome shotgun (WGS) entry which is preliminary data.</text>
</comment>
<dbReference type="InterPro" id="IPR050486">
    <property type="entry name" value="Mannose-1P_guanyltransferase"/>
</dbReference>
<dbReference type="Pfam" id="PF00483">
    <property type="entry name" value="NTP_transferase"/>
    <property type="match status" value="1"/>
</dbReference>
<dbReference type="EMBL" id="LCNT01000005">
    <property type="protein sequence ID" value="KKU60992.1"/>
    <property type="molecule type" value="Genomic_DNA"/>
</dbReference>
<sequence length="238" mass="27174">MKVVILAGGLGTRLKPQTLHQPKVMIKIGAKPILEHLVNLCVKHDFKQIIISLHYLPKVVTDYFKSGQRFNADISYSIEEKPLGGAGALKHTEKLLRKDSFFVLNGDVLTNLNLNAMAKFHRLKRGLGTFLVHKTDHPLDSDLIEYDNNYLIKRFFRPQPGDKFKPISKSGSHIFEPKVLDFIPENTKYSLEKQLIPNLLDQGEKLCAYYSDCYSKDMGTPQRLARVKKDFENGKITF</sequence>
<accession>A0A0G1RV11</accession>
<protein>
    <submittedName>
        <fullName evidence="2">Nucleotidyl transferase</fullName>
    </submittedName>
</protein>
<name>A0A0G1RV11_9BACT</name>
<feature type="domain" description="Nucleotidyl transferase" evidence="1">
    <location>
        <begin position="2"/>
        <end position="232"/>
    </location>
</feature>
<dbReference type="SUPFAM" id="SSF53448">
    <property type="entry name" value="Nucleotide-diphospho-sugar transferases"/>
    <property type="match status" value="1"/>
</dbReference>
<evidence type="ECO:0000313" key="3">
    <source>
        <dbReference type="Proteomes" id="UP000033860"/>
    </source>
</evidence>
<dbReference type="InterPro" id="IPR029044">
    <property type="entry name" value="Nucleotide-diphossugar_trans"/>
</dbReference>
<evidence type="ECO:0000313" key="2">
    <source>
        <dbReference type="EMBL" id="KKU60992.1"/>
    </source>
</evidence>
<evidence type="ECO:0000259" key="1">
    <source>
        <dbReference type="Pfam" id="PF00483"/>
    </source>
</evidence>
<organism evidence="2 3">
    <name type="scientific">Candidatus Beckwithbacteria bacterium GW2011_GWB1_47_15</name>
    <dbReference type="NCBI Taxonomy" id="1618371"/>
    <lineage>
        <taxon>Bacteria</taxon>
        <taxon>Candidatus Beckwithiibacteriota</taxon>
    </lineage>
</organism>
<gene>
    <name evidence="2" type="ORF">UX85_C0005G0030</name>
</gene>
<keyword evidence="2" id="KW-0808">Transferase</keyword>
<dbReference type="Proteomes" id="UP000033860">
    <property type="component" value="Unassembled WGS sequence"/>
</dbReference>
<dbReference type="InterPro" id="IPR005835">
    <property type="entry name" value="NTP_transferase_dom"/>
</dbReference>
<dbReference type="Gene3D" id="3.90.550.10">
    <property type="entry name" value="Spore Coat Polysaccharide Biosynthesis Protein SpsA, Chain A"/>
    <property type="match status" value="1"/>
</dbReference>
<proteinExistence type="predicted"/>
<dbReference type="CDD" id="cd04181">
    <property type="entry name" value="NTP_transferase"/>
    <property type="match status" value="1"/>
</dbReference>